<comment type="caution">
    <text evidence="2">The sequence shown here is derived from an EMBL/GenBank/DDBJ whole genome shotgun (WGS) entry which is preliminary data.</text>
</comment>
<proteinExistence type="predicted"/>
<dbReference type="EMBL" id="QSHZ01000031">
    <property type="protein sequence ID" value="RHC51843.1"/>
    <property type="molecule type" value="Genomic_DNA"/>
</dbReference>
<dbReference type="RefSeq" id="WP_119205621.1">
    <property type="nucleotide sequence ID" value="NZ_JADMVR010000022.1"/>
</dbReference>
<reference evidence="2 3" key="1">
    <citation type="submission" date="2018-08" db="EMBL/GenBank/DDBJ databases">
        <title>A genome reference for cultivated species of the human gut microbiota.</title>
        <authorList>
            <person name="Zou Y."/>
            <person name="Xue W."/>
            <person name="Luo G."/>
        </authorList>
    </citation>
    <scope>NUCLEOTIDE SEQUENCE [LARGE SCALE GENOMIC DNA]</scope>
    <source>
        <strain evidence="2 3">AM35-14</strain>
    </source>
</reference>
<dbReference type="Proteomes" id="UP000283975">
    <property type="component" value="Unassembled WGS sequence"/>
</dbReference>
<feature type="domain" description="HD" evidence="1">
    <location>
        <begin position="50"/>
        <end position="97"/>
    </location>
</feature>
<name>A0A414AP13_9FIRM</name>
<accession>A0A414AP13</accession>
<sequence length="199" mass="22342">MENIKNRTEELLLSTGRQGIADLLVEMDEMGFYTAPCSTQYHLACPGGLAEHSLNVYGLMDKLSGILYPEVDKSSVILCALLHDLGKAGQFGKPNYIINMLKGRGKNAEPYQSPTKPYIGNPDLLYIDHEVRSIQIASRHIDLTEDENWAILMHNGMYGNFKYQIQGKETPLYLLLHMADMWASRVTEKECETDGEGEA</sequence>
<protein>
    <submittedName>
        <fullName evidence="2">HD domain-containing protein</fullName>
    </submittedName>
</protein>
<dbReference type="InterPro" id="IPR006674">
    <property type="entry name" value="HD_domain"/>
</dbReference>
<dbReference type="AlphaFoldDB" id="A0A414AP13"/>
<organism evidence="2 3">
    <name type="scientific">Enterocloster bolteae</name>
    <dbReference type="NCBI Taxonomy" id="208479"/>
    <lineage>
        <taxon>Bacteria</taxon>
        <taxon>Bacillati</taxon>
        <taxon>Bacillota</taxon>
        <taxon>Clostridia</taxon>
        <taxon>Lachnospirales</taxon>
        <taxon>Lachnospiraceae</taxon>
        <taxon>Enterocloster</taxon>
    </lineage>
</organism>
<dbReference type="Gene3D" id="1.10.3210.10">
    <property type="entry name" value="Hypothetical protein af1432"/>
    <property type="match status" value="1"/>
</dbReference>
<dbReference type="InterPro" id="IPR003607">
    <property type="entry name" value="HD/PDEase_dom"/>
</dbReference>
<dbReference type="CDD" id="cd00077">
    <property type="entry name" value="HDc"/>
    <property type="match status" value="1"/>
</dbReference>
<dbReference type="SUPFAM" id="SSF109604">
    <property type="entry name" value="HD-domain/PDEase-like"/>
    <property type="match status" value="1"/>
</dbReference>
<gene>
    <name evidence="2" type="ORF">DW839_23640</name>
</gene>
<dbReference type="Pfam" id="PF01966">
    <property type="entry name" value="HD"/>
    <property type="match status" value="1"/>
</dbReference>
<evidence type="ECO:0000313" key="3">
    <source>
        <dbReference type="Proteomes" id="UP000283975"/>
    </source>
</evidence>
<evidence type="ECO:0000313" key="2">
    <source>
        <dbReference type="EMBL" id="RHC51843.1"/>
    </source>
</evidence>
<evidence type="ECO:0000259" key="1">
    <source>
        <dbReference type="Pfam" id="PF01966"/>
    </source>
</evidence>